<dbReference type="InterPro" id="IPR000620">
    <property type="entry name" value="EamA_dom"/>
</dbReference>
<dbReference type="SUPFAM" id="SSF103481">
    <property type="entry name" value="Multidrug resistance efflux transporter EmrE"/>
    <property type="match status" value="1"/>
</dbReference>
<reference evidence="8 9" key="1">
    <citation type="submission" date="2017-11" db="EMBL/GenBank/DDBJ databases">
        <authorList>
            <person name="Han C.G."/>
        </authorList>
    </citation>
    <scope>NUCLEOTIDE SEQUENCE [LARGE SCALE GENOMIC DNA]</scope>
    <source>
        <strain evidence="8 9">A5</strain>
    </source>
</reference>
<dbReference type="AlphaFoldDB" id="A0A2N5A6H6"/>
<feature type="transmembrane region" description="Helical" evidence="6">
    <location>
        <begin position="40"/>
        <end position="60"/>
    </location>
</feature>
<organism evidence="8 9">
    <name type="scientific">Klebsiella variicola</name>
    <dbReference type="NCBI Taxonomy" id="244366"/>
    <lineage>
        <taxon>Bacteria</taxon>
        <taxon>Pseudomonadati</taxon>
        <taxon>Pseudomonadota</taxon>
        <taxon>Gammaproteobacteria</taxon>
        <taxon>Enterobacterales</taxon>
        <taxon>Enterobacteriaceae</taxon>
        <taxon>Klebsiella/Raoultella group</taxon>
        <taxon>Klebsiella</taxon>
        <taxon>Klebsiella pneumoniae complex</taxon>
    </lineage>
</organism>
<dbReference type="EMBL" id="PICB01002365">
    <property type="protein sequence ID" value="PLP38963.1"/>
    <property type="molecule type" value="Genomic_DNA"/>
</dbReference>
<feature type="domain" description="EamA" evidence="7">
    <location>
        <begin position="7"/>
        <end position="81"/>
    </location>
</feature>
<keyword evidence="4 6" id="KW-1133">Transmembrane helix</keyword>
<accession>A0A2N5A6H6</accession>
<evidence type="ECO:0000256" key="3">
    <source>
        <dbReference type="ARBA" id="ARBA00022692"/>
    </source>
</evidence>
<keyword evidence="2" id="KW-1003">Cell membrane</keyword>
<evidence type="ECO:0000313" key="8">
    <source>
        <dbReference type="EMBL" id="PLP38963.1"/>
    </source>
</evidence>
<evidence type="ECO:0000259" key="7">
    <source>
        <dbReference type="Pfam" id="PF00892"/>
    </source>
</evidence>
<keyword evidence="3 6" id="KW-0812">Transmembrane</keyword>
<comment type="subcellular location">
    <subcellularLocation>
        <location evidence="1">Cell membrane</location>
        <topology evidence="1">Multi-pass membrane protein</topology>
    </subcellularLocation>
</comment>
<dbReference type="Gene3D" id="1.10.3730.20">
    <property type="match status" value="1"/>
</dbReference>
<evidence type="ECO:0000256" key="4">
    <source>
        <dbReference type="ARBA" id="ARBA00022989"/>
    </source>
</evidence>
<name>A0A2N5A6H6_KLEVA</name>
<dbReference type="InterPro" id="IPR037185">
    <property type="entry name" value="EmrE-like"/>
</dbReference>
<feature type="transmembrane region" description="Helical" evidence="6">
    <location>
        <begin position="6"/>
        <end position="28"/>
    </location>
</feature>
<feature type="non-terminal residue" evidence="8">
    <location>
        <position position="1"/>
    </location>
</feature>
<dbReference type="Pfam" id="PF00892">
    <property type="entry name" value="EamA"/>
    <property type="match status" value="1"/>
</dbReference>
<feature type="transmembrane region" description="Helical" evidence="6">
    <location>
        <begin position="66"/>
        <end position="84"/>
    </location>
</feature>
<protein>
    <submittedName>
        <fullName evidence="8">EamA family transporter</fullName>
    </submittedName>
</protein>
<dbReference type="GO" id="GO:0005886">
    <property type="term" value="C:plasma membrane"/>
    <property type="evidence" value="ECO:0007669"/>
    <property type="project" value="UniProtKB-SubCell"/>
</dbReference>
<proteinExistence type="predicted"/>
<comment type="caution">
    <text evidence="8">The sequence shown here is derived from an EMBL/GenBank/DDBJ whole genome shotgun (WGS) entry which is preliminary data.</text>
</comment>
<evidence type="ECO:0000256" key="1">
    <source>
        <dbReference type="ARBA" id="ARBA00004651"/>
    </source>
</evidence>
<reference evidence="8 9" key="2">
    <citation type="submission" date="2018-01" db="EMBL/GenBank/DDBJ databases">
        <title>Genomic study of Klebsiella pneumoniae.</title>
        <authorList>
            <person name="Yang Y."/>
            <person name="Bicalho R."/>
        </authorList>
    </citation>
    <scope>NUCLEOTIDE SEQUENCE [LARGE SCALE GENOMIC DNA]</scope>
    <source>
        <strain evidence="8 9">A5</strain>
    </source>
</reference>
<evidence type="ECO:0000256" key="5">
    <source>
        <dbReference type="ARBA" id="ARBA00023136"/>
    </source>
</evidence>
<evidence type="ECO:0000256" key="2">
    <source>
        <dbReference type="ARBA" id="ARBA00022475"/>
    </source>
</evidence>
<evidence type="ECO:0000313" key="9">
    <source>
        <dbReference type="Proteomes" id="UP000234473"/>
    </source>
</evidence>
<gene>
    <name evidence="8" type="ORF">CWM98_31335</name>
</gene>
<evidence type="ECO:0000256" key="6">
    <source>
        <dbReference type="SAM" id="Phobius"/>
    </source>
</evidence>
<keyword evidence="5 6" id="KW-0472">Membrane</keyword>
<sequence length="98" mass="10512">ATDTLWQWSLLPMGLGIAILSTALPYSLEMMALTRLPTRTFGTLMSLEPALAALSGMVFLGETLKLSQTLALGAIIIASMGATLTMQRQSKIEQVDIN</sequence>
<dbReference type="Proteomes" id="UP000234473">
    <property type="component" value="Unassembled WGS sequence"/>
</dbReference>